<dbReference type="OrthoDB" id="212300at2"/>
<feature type="signal peptide" evidence="1">
    <location>
        <begin position="1"/>
        <end position="21"/>
    </location>
</feature>
<evidence type="ECO:0000313" key="3">
    <source>
        <dbReference type="Proteomes" id="UP000304912"/>
    </source>
</evidence>
<dbReference type="SUPFAM" id="SSF50494">
    <property type="entry name" value="Trypsin-like serine proteases"/>
    <property type="match status" value="1"/>
</dbReference>
<sequence length="256" mass="27475">MVAGKFAVVVVLISLCQSVLAATLADTVKQIKPAVVGVGLVAPLATVSHQLKGTGFVIGNGKYVVTNTHVIDMQVPEDVKYQRTVFAGHGKKGQILPVQKIYRDEEHDLAILEIPTALPALPLYNENDPIPDGTDIAVTGFPIGGVLGLYPATHKGIVAAYTPNIIAAKNTSQISEQFLQRLRNPFMVYQLDVVAYPGNSGSPVYRADTKEVFAVVNKVFVKETKESAITRPSGITYAIPASHISALARKHNIPLQ</sequence>
<dbReference type="Proteomes" id="UP000304912">
    <property type="component" value="Chromosome"/>
</dbReference>
<accession>A0A5B7YEC7</accession>
<reference evidence="2 3" key="1">
    <citation type="submission" date="2019-04" db="EMBL/GenBank/DDBJ databases">
        <title>Salinimonas iocasae sp. nov., a halophilic bacterium isolated from the outer tube casing of tubeworms in Okinawa Trough.</title>
        <authorList>
            <person name="Zhang H."/>
            <person name="Wang H."/>
            <person name="Li C."/>
        </authorList>
    </citation>
    <scope>NUCLEOTIDE SEQUENCE [LARGE SCALE GENOMIC DNA]</scope>
    <source>
        <strain evidence="2 3">KX18D6</strain>
    </source>
</reference>
<evidence type="ECO:0000256" key="1">
    <source>
        <dbReference type="SAM" id="SignalP"/>
    </source>
</evidence>
<dbReference type="InterPro" id="IPR009003">
    <property type="entry name" value="Peptidase_S1_PA"/>
</dbReference>
<dbReference type="EMBL" id="CP039852">
    <property type="protein sequence ID" value="QCZ92939.1"/>
    <property type="molecule type" value="Genomic_DNA"/>
</dbReference>
<evidence type="ECO:0000313" key="2">
    <source>
        <dbReference type="EMBL" id="QCZ92939.1"/>
    </source>
</evidence>
<dbReference type="Pfam" id="PF13365">
    <property type="entry name" value="Trypsin_2"/>
    <property type="match status" value="1"/>
</dbReference>
<dbReference type="AlphaFoldDB" id="A0A5B7YEC7"/>
<keyword evidence="3" id="KW-1185">Reference proteome</keyword>
<name>A0A5B7YEC7_9ALTE</name>
<dbReference type="KEGG" id="salk:FBQ74_05290"/>
<gene>
    <name evidence="2" type="ORF">FBQ74_05290</name>
</gene>
<proteinExistence type="predicted"/>
<dbReference type="Gene3D" id="2.40.10.10">
    <property type="entry name" value="Trypsin-like serine proteases"/>
    <property type="match status" value="2"/>
</dbReference>
<protein>
    <submittedName>
        <fullName evidence="2">Trypsin-like peptidase domain-containing protein</fullName>
    </submittedName>
</protein>
<organism evidence="2 3">
    <name type="scientific">Salinimonas iocasae</name>
    <dbReference type="NCBI Taxonomy" id="2572577"/>
    <lineage>
        <taxon>Bacteria</taxon>
        <taxon>Pseudomonadati</taxon>
        <taxon>Pseudomonadota</taxon>
        <taxon>Gammaproteobacteria</taxon>
        <taxon>Alteromonadales</taxon>
        <taxon>Alteromonadaceae</taxon>
        <taxon>Alteromonas/Salinimonas group</taxon>
        <taxon>Salinimonas</taxon>
    </lineage>
</organism>
<dbReference type="PANTHER" id="PTHR43019:SF23">
    <property type="entry name" value="PROTEASE DO-LIKE 5, CHLOROPLASTIC"/>
    <property type="match status" value="1"/>
</dbReference>
<feature type="chain" id="PRO_5022835461" evidence="1">
    <location>
        <begin position="22"/>
        <end position="256"/>
    </location>
</feature>
<dbReference type="RefSeq" id="WP_139755687.1">
    <property type="nucleotide sequence ID" value="NZ_CP039852.1"/>
</dbReference>
<keyword evidence="1" id="KW-0732">Signal</keyword>
<dbReference type="PANTHER" id="PTHR43019">
    <property type="entry name" value="SERINE ENDOPROTEASE DEGS"/>
    <property type="match status" value="1"/>
</dbReference>
<dbReference type="InterPro" id="IPR043504">
    <property type="entry name" value="Peptidase_S1_PA_chymotrypsin"/>
</dbReference>